<sequence>MFYVLLVGVLFCFGRLSGYFTRSRKASDNTLAHTTRTLRDAFPAFSRQIAIDNTRCNVKTDIWHWSNVKNNKTCITPCYRSTEDDTTTTGRAAAGALSPPPFS</sequence>
<reference evidence="2" key="1">
    <citation type="submission" date="2018-01" db="EMBL/GenBank/DDBJ databases">
        <title>An insight into the sialome of Amazonian anophelines.</title>
        <authorList>
            <person name="Ribeiro J.M."/>
            <person name="Scarpassa V."/>
            <person name="Calvo E."/>
        </authorList>
    </citation>
    <scope>NUCLEOTIDE SEQUENCE</scope>
    <source>
        <tissue evidence="2">Salivary glands</tissue>
    </source>
</reference>
<evidence type="ECO:0000256" key="1">
    <source>
        <dbReference type="SAM" id="MobiDB-lite"/>
    </source>
</evidence>
<protein>
    <submittedName>
        <fullName evidence="2">Putative secreted protein</fullName>
    </submittedName>
</protein>
<feature type="region of interest" description="Disordered" evidence="1">
    <location>
        <begin position="81"/>
        <end position="103"/>
    </location>
</feature>
<feature type="compositionally biased region" description="Low complexity" evidence="1">
    <location>
        <begin position="87"/>
        <end position="96"/>
    </location>
</feature>
<name>A0A2M4C893_9DIPT</name>
<dbReference type="EMBL" id="GGFJ01012455">
    <property type="protein sequence ID" value="MBW61596.1"/>
    <property type="molecule type" value="Transcribed_RNA"/>
</dbReference>
<evidence type="ECO:0000313" key="2">
    <source>
        <dbReference type="EMBL" id="MBW61596.1"/>
    </source>
</evidence>
<accession>A0A2M4C893</accession>
<dbReference type="AlphaFoldDB" id="A0A2M4C893"/>
<proteinExistence type="predicted"/>
<organism evidence="2">
    <name type="scientific">Anopheles marajoara</name>
    <dbReference type="NCBI Taxonomy" id="58244"/>
    <lineage>
        <taxon>Eukaryota</taxon>
        <taxon>Metazoa</taxon>
        <taxon>Ecdysozoa</taxon>
        <taxon>Arthropoda</taxon>
        <taxon>Hexapoda</taxon>
        <taxon>Insecta</taxon>
        <taxon>Pterygota</taxon>
        <taxon>Neoptera</taxon>
        <taxon>Endopterygota</taxon>
        <taxon>Diptera</taxon>
        <taxon>Nematocera</taxon>
        <taxon>Culicoidea</taxon>
        <taxon>Culicidae</taxon>
        <taxon>Anophelinae</taxon>
        <taxon>Anopheles</taxon>
    </lineage>
</organism>